<keyword evidence="1" id="KW-1133">Transmembrane helix</keyword>
<proteinExistence type="predicted"/>
<dbReference type="EMBL" id="AP019525">
    <property type="protein sequence ID" value="BBI90886.1"/>
    <property type="molecule type" value="Genomic_DNA"/>
</dbReference>
<reference evidence="2 3" key="1">
    <citation type="journal article" date="2019" name="Arch. Virol.">
        <title>A novel jumbo Tenacibaculum maritimum lytic phage with head-fiber-like appendages.</title>
        <authorList>
            <person name="Kawato Y."/>
            <person name="Istiqomah I."/>
            <person name="Gaafar A.Y."/>
            <person name="Hanaoka M."/>
            <person name="Ishimaru K."/>
            <person name="Yasuike M."/>
            <person name="Nishiki I."/>
            <person name="Nakamura Y."/>
            <person name="Fujiwara A."/>
            <person name="Nakai T."/>
        </authorList>
    </citation>
    <scope>NUCLEOTIDE SEQUENCE [LARGE SCALE GENOMIC DNA]</scope>
    <source>
        <strain evidence="2 3">PTm5</strain>
    </source>
</reference>
<organism evidence="2 3">
    <name type="scientific">Tenacibaculum phage PTm5</name>
    <dbReference type="NCBI Taxonomy" id="2547426"/>
    <lineage>
        <taxon>Viruses</taxon>
        <taxon>Duplodnaviria</taxon>
        <taxon>Heunggongvirae</taxon>
        <taxon>Uroviricota</taxon>
        <taxon>Caudoviricetes</taxon>
        <taxon>Shirahamavirus</taxon>
        <taxon>Shirahamavirus PTm1</taxon>
    </lineage>
</organism>
<sequence length="115" mass="13131">MVEFLQRVDVWKVFMVITMILSLYTLFKKNRGETNIMALIKAIHSPKNTQASWVRWASSMVILLTFSLAFYQQHSNGSVQETLVISLIGLALGSKVAQKAIETRNKNKENEDEIE</sequence>
<evidence type="ECO:0000256" key="1">
    <source>
        <dbReference type="SAM" id="Phobius"/>
    </source>
</evidence>
<keyword evidence="1" id="KW-0472">Membrane</keyword>
<keyword evidence="1" id="KW-0812">Transmembrane</keyword>
<name>A0A5S9ERX2_9CAUD</name>
<dbReference type="Proteomes" id="UP000424080">
    <property type="component" value="Segment"/>
</dbReference>
<evidence type="ECO:0000313" key="2">
    <source>
        <dbReference type="EMBL" id="BBI90886.1"/>
    </source>
</evidence>
<protein>
    <submittedName>
        <fullName evidence="2">Uncharacterized protein</fullName>
    </submittedName>
</protein>
<feature type="transmembrane region" description="Helical" evidence="1">
    <location>
        <begin position="12"/>
        <end position="27"/>
    </location>
</feature>
<evidence type="ECO:0000313" key="3">
    <source>
        <dbReference type="Proteomes" id="UP000424080"/>
    </source>
</evidence>
<accession>A0A5S9ERX2</accession>